<proteinExistence type="predicted"/>
<dbReference type="RefSeq" id="WP_026860901.1">
    <property type="nucleotide sequence ID" value="NZ_PIQE01000004.1"/>
</dbReference>
<dbReference type="GO" id="GO:0008999">
    <property type="term" value="F:protein-N-terminal-alanine acetyltransferase activity"/>
    <property type="evidence" value="ECO:0007669"/>
    <property type="project" value="TreeGrafter"/>
</dbReference>
<comment type="caution">
    <text evidence="2">The sequence shown here is derived from an EMBL/GenBank/DDBJ whole genome shotgun (WGS) entry which is preliminary data.</text>
</comment>
<dbReference type="Pfam" id="PF13302">
    <property type="entry name" value="Acetyltransf_3"/>
    <property type="match status" value="1"/>
</dbReference>
<dbReference type="AlphaFoldDB" id="A0A432Z0Z6"/>
<reference evidence="3" key="1">
    <citation type="journal article" date="2018" name="Front. Microbiol.">
        <title>Genome-Based Analysis Reveals the Taxonomy and Diversity of the Family Idiomarinaceae.</title>
        <authorList>
            <person name="Liu Y."/>
            <person name="Lai Q."/>
            <person name="Shao Z."/>
        </authorList>
    </citation>
    <scope>NUCLEOTIDE SEQUENCE [LARGE SCALE GENOMIC DNA]</scope>
    <source>
        <strain evidence="3">c121</strain>
    </source>
</reference>
<evidence type="ECO:0000259" key="1">
    <source>
        <dbReference type="PROSITE" id="PS51186"/>
    </source>
</evidence>
<dbReference type="SUPFAM" id="SSF55729">
    <property type="entry name" value="Acyl-CoA N-acyltransferases (Nat)"/>
    <property type="match status" value="1"/>
</dbReference>
<accession>A0A432Z0Z6</accession>
<dbReference type="PANTHER" id="PTHR43441:SF11">
    <property type="entry name" value="RIBOSOMAL-PROTEIN-SERINE ACETYLTRANSFERASE"/>
    <property type="match status" value="1"/>
</dbReference>
<feature type="domain" description="N-acetyltransferase" evidence="1">
    <location>
        <begin position="23"/>
        <end position="172"/>
    </location>
</feature>
<dbReference type="PANTHER" id="PTHR43441">
    <property type="entry name" value="RIBOSOMAL-PROTEIN-SERINE ACETYLTRANSFERASE"/>
    <property type="match status" value="1"/>
</dbReference>
<organism evidence="2 3">
    <name type="scientific">Pseudidiomarina sediminum</name>
    <dbReference type="NCBI Taxonomy" id="431675"/>
    <lineage>
        <taxon>Bacteria</taxon>
        <taxon>Pseudomonadati</taxon>
        <taxon>Pseudomonadota</taxon>
        <taxon>Gammaproteobacteria</taxon>
        <taxon>Alteromonadales</taxon>
        <taxon>Idiomarinaceae</taxon>
        <taxon>Pseudidiomarina</taxon>
    </lineage>
</organism>
<evidence type="ECO:0000313" key="2">
    <source>
        <dbReference type="EMBL" id="RUO69853.1"/>
    </source>
</evidence>
<dbReference type="GO" id="GO:1990189">
    <property type="term" value="F:protein N-terminal-serine acetyltransferase activity"/>
    <property type="evidence" value="ECO:0007669"/>
    <property type="project" value="TreeGrafter"/>
</dbReference>
<dbReference type="STRING" id="1122124.GCA_000423165_02199"/>
<dbReference type="InterPro" id="IPR000182">
    <property type="entry name" value="GNAT_dom"/>
</dbReference>
<dbReference type="PROSITE" id="PS51186">
    <property type="entry name" value="GNAT"/>
    <property type="match status" value="1"/>
</dbReference>
<keyword evidence="3" id="KW-1185">Reference proteome</keyword>
<gene>
    <name evidence="2" type="ORF">CWI80_11615</name>
</gene>
<dbReference type="Gene3D" id="3.40.630.30">
    <property type="match status" value="1"/>
</dbReference>
<sequence length="179" mass="20307">MERVISNEICLAPLQRSDAQAFLAAVEFSRENLSHYMPWEKHVIDCNSAEAYIDSRIRSDMPGAAWFSIQFNGQFSGVFAIKSIDPMSRVSELGYWLADNARGQRVVDQVLQTMVPALAREQGVRVFEFHCLESNHASINIVKRLGATLRRKVKHDLTLPDCHDLLCIYALDANQQKAR</sequence>
<dbReference type="Proteomes" id="UP000287022">
    <property type="component" value="Unassembled WGS sequence"/>
</dbReference>
<dbReference type="InterPro" id="IPR016181">
    <property type="entry name" value="Acyl_CoA_acyltransferase"/>
</dbReference>
<name>A0A432Z0Z6_9GAMM</name>
<keyword evidence="2" id="KW-0808">Transferase</keyword>
<protein>
    <submittedName>
        <fullName evidence="2">N-acetyltransferase</fullName>
    </submittedName>
</protein>
<evidence type="ECO:0000313" key="3">
    <source>
        <dbReference type="Proteomes" id="UP000287022"/>
    </source>
</evidence>
<dbReference type="EMBL" id="PIQE01000004">
    <property type="protein sequence ID" value="RUO69853.1"/>
    <property type="molecule type" value="Genomic_DNA"/>
</dbReference>
<dbReference type="InterPro" id="IPR051908">
    <property type="entry name" value="Ribosomal_N-acetyltransferase"/>
</dbReference>
<dbReference type="GO" id="GO:0005737">
    <property type="term" value="C:cytoplasm"/>
    <property type="evidence" value="ECO:0007669"/>
    <property type="project" value="TreeGrafter"/>
</dbReference>